<evidence type="ECO:0000313" key="4">
    <source>
        <dbReference type="Proteomes" id="UP000694545"/>
    </source>
</evidence>
<sequence length="182" mass="20387">RTGVEGVTGALIKNSERGERAVQNVLGEDMVDPYLQLQRFRKFHYQEMGGPREVCNQLCHLSRQWLKPECHTKNQMLDLVVLEQFLAILPAEMAGWVRECGAETCCQAVALAEGFLLSQAGDKQQEQQVRAFHSRGRDWEGEEPKTPNCPVCAGSCLRKDDSFLTPNLFAVSGKESVCRSDT</sequence>
<dbReference type="InterPro" id="IPR050916">
    <property type="entry name" value="SCAN-C2H2_zinc_finger"/>
</dbReference>
<evidence type="ECO:0000259" key="2">
    <source>
        <dbReference type="PROSITE" id="PS50804"/>
    </source>
</evidence>
<dbReference type="Proteomes" id="UP000694545">
    <property type="component" value="Unplaced"/>
</dbReference>
<dbReference type="SMART" id="SM00431">
    <property type="entry name" value="SCAN"/>
    <property type="match status" value="1"/>
</dbReference>
<dbReference type="FunFam" id="1.10.4020.10:FF:000005">
    <property type="entry name" value="Uncharacterized protein"/>
    <property type="match status" value="1"/>
</dbReference>
<reference evidence="3" key="2">
    <citation type="submission" date="2025-09" db="UniProtKB">
        <authorList>
            <consortium name="Ensembl"/>
        </authorList>
    </citation>
    <scope>IDENTIFICATION</scope>
</reference>
<name>A0A8D2J098_VARKO</name>
<protein>
    <recommendedName>
        <fullName evidence="2">SCAN box domain-containing protein</fullName>
    </recommendedName>
</protein>
<feature type="domain" description="SCAN box" evidence="2">
    <location>
        <begin position="38"/>
        <end position="115"/>
    </location>
</feature>
<dbReference type="InterPro" id="IPR003309">
    <property type="entry name" value="SCAN_dom"/>
</dbReference>
<dbReference type="InterPro" id="IPR038269">
    <property type="entry name" value="SCAN_sf"/>
</dbReference>
<keyword evidence="1" id="KW-0539">Nucleus</keyword>
<dbReference type="PROSITE" id="PS50804">
    <property type="entry name" value="SCAN_BOX"/>
    <property type="match status" value="1"/>
</dbReference>
<reference evidence="3" key="1">
    <citation type="submission" date="2025-08" db="UniProtKB">
        <authorList>
            <consortium name="Ensembl"/>
        </authorList>
    </citation>
    <scope>IDENTIFICATION</scope>
</reference>
<accession>A0A8D2J098</accession>
<dbReference type="SUPFAM" id="SSF47353">
    <property type="entry name" value="Retrovirus capsid dimerization domain-like"/>
    <property type="match status" value="1"/>
</dbReference>
<dbReference type="Gene3D" id="1.10.4020.10">
    <property type="entry name" value="DNA breaking-rejoining enzymes"/>
    <property type="match status" value="1"/>
</dbReference>
<proteinExistence type="predicted"/>
<dbReference type="AlphaFoldDB" id="A0A8D2J098"/>
<keyword evidence="4" id="KW-1185">Reference proteome</keyword>
<dbReference type="PANTHER" id="PTHR45935:SF15">
    <property type="entry name" value="SCAN BOX DOMAIN-CONTAINING PROTEIN"/>
    <property type="match status" value="1"/>
</dbReference>
<dbReference type="Pfam" id="PF02023">
    <property type="entry name" value="SCAN"/>
    <property type="match status" value="1"/>
</dbReference>
<evidence type="ECO:0000313" key="3">
    <source>
        <dbReference type="Ensembl" id="ENSVKKP00000002537.1"/>
    </source>
</evidence>
<evidence type="ECO:0000256" key="1">
    <source>
        <dbReference type="ARBA" id="ARBA00023242"/>
    </source>
</evidence>
<dbReference type="PANTHER" id="PTHR45935">
    <property type="entry name" value="PROTEIN ZBED8-RELATED"/>
    <property type="match status" value="1"/>
</dbReference>
<dbReference type="CDD" id="cd07936">
    <property type="entry name" value="SCAN"/>
    <property type="match status" value="1"/>
</dbReference>
<dbReference type="Ensembl" id="ENSVKKT00000002611.1">
    <property type="protein sequence ID" value="ENSVKKP00000002537.1"/>
    <property type="gene ID" value="ENSVKKG00000002017.1"/>
</dbReference>
<organism evidence="3 4">
    <name type="scientific">Varanus komodoensis</name>
    <name type="common">Komodo dragon</name>
    <dbReference type="NCBI Taxonomy" id="61221"/>
    <lineage>
        <taxon>Eukaryota</taxon>
        <taxon>Metazoa</taxon>
        <taxon>Chordata</taxon>
        <taxon>Craniata</taxon>
        <taxon>Vertebrata</taxon>
        <taxon>Euteleostomi</taxon>
        <taxon>Lepidosauria</taxon>
        <taxon>Squamata</taxon>
        <taxon>Bifurcata</taxon>
        <taxon>Unidentata</taxon>
        <taxon>Episquamata</taxon>
        <taxon>Toxicofera</taxon>
        <taxon>Anguimorpha</taxon>
        <taxon>Paleoanguimorpha</taxon>
        <taxon>Varanoidea</taxon>
        <taxon>Varanidae</taxon>
        <taxon>Varanus</taxon>
    </lineage>
</organism>